<organism evidence="1 4">
    <name type="scientific">Acanthamoeba castellanii mimivirus</name>
    <dbReference type="NCBI Taxonomy" id="1899318"/>
    <lineage>
        <taxon>Viruses</taxon>
        <taxon>Varidnaviria</taxon>
        <taxon>Bamfordvirae</taxon>
        <taxon>Nucleocytoviricota</taxon>
        <taxon>Megaviricetes</taxon>
        <taxon>Imitervirales</taxon>
        <taxon>Mimiviridae</taxon>
        <taxon>Megamimivirinae</taxon>
        <taxon>Mimivirus</taxon>
    </lineage>
</organism>
<name>A0A1E1EUV3_9VIRU</name>
<dbReference type="EMBL" id="AP017644">
    <property type="protein sequence ID" value="BAV62041.1"/>
    <property type="molecule type" value="Genomic_DNA"/>
</dbReference>
<dbReference type="EMBL" id="AP017645">
    <property type="protein sequence ID" value="BAV63027.1"/>
    <property type="molecule type" value="Genomic_DNA"/>
</dbReference>
<evidence type="ECO:0000313" key="3">
    <source>
        <dbReference type="Proteomes" id="UP000240366"/>
    </source>
</evidence>
<evidence type="ECO:0000313" key="4">
    <source>
        <dbReference type="Proteomes" id="UP000241484"/>
    </source>
</evidence>
<accession>A0A1E1EUV3</accession>
<protein>
    <submittedName>
        <fullName evidence="1">Uncharacterized protein</fullName>
    </submittedName>
</protein>
<reference evidence="3 4" key="1">
    <citation type="submission" date="2016-09" db="EMBL/GenBank/DDBJ databases">
        <title>Nearly complete genome sequences of 2 Mimiviridae isolates, Mimivirus shirakomae and Mimivirus kasaii from Japanese pond and river mouth.</title>
        <authorList>
            <person name="Takemura M."/>
            <person name="Mikami T."/>
            <person name="Murono S."/>
        </authorList>
    </citation>
    <scope>NUCLEOTIDE SEQUENCE [LARGE SCALE GENOMIC DNA]</scope>
    <source>
        <strain evidence="1 4">Mimivirus kasaii</strain>
        <strain evidence="2 3">Mimivirus shirakomae</strain>
    </source>
</reference>
<proteinExistence type="predicted"/>
<sequence>MAICDALNKLSDLIDLYSVPDSVSIPYLTISFGILRVLIE</sequence>
<evidence type="ECO:0000313" key="1">
    <source>
        <dbReference type="EMBL" id="BAV62041.1"/>
    </source>
</evidence>
<evidence type="ECO:0000313" key="2">
    <source>
        <dbReference type="EMBL" id="BAV63027.1"/>
    </source>
</evidence>
<dbReference type="Proteomes" id="UP000240366">
    <property type="component" value="Segment"/>
</dbReference>
<dbReference type="Proteomes" id="UP000241484">
    <property type="component" value="Segment"/>
</dbReference>